<dbReference type="GO" id="GO:0016705">
    <property type="term" value="F:oxidoreductase activity, acting on paired donors, with incorporation or reduction of molecular oxygen"/>
    <property type="evidence" value="ECO:0007669"/>
    <property type="project" value="InterPro"/>
</dbReference>
<dbReference type="Proteomes" id="UP000294927">
    <property type="component" value="Unassembled WGS sequence"/>
</dbReference>
<comment type="similarity">
    <text evidence="1 2">Belongs to the cytochrome P450 family.</text>
</comment>
<keyword evidence="2" id="KW-0560">Oxidoreductase</keyword>
<dbReference type="InterPro" id="IPR017972">
    <property type="entry name" value="Cyt_P450_CS"/>
</dbReference>
<dbReference type="GO" id="GO:0004497">
    <property type="term" value="F:monooxygenase activity"/>
    <property type="evidence" value="ECO:0007669"/>
    <property type="project" value="UniProtKB-KW"/>
</dbReference>
<dbReference type="GO" id="GO:0020037">
    <property type="term" value="F:heme binding"/>
    <property type="evidence" value="ECO:0007669"/>
    <property type="project" value="InterPro"/>
</dbReference>
<dbReference type="InterPro" id="IPR036396">
    <property type="entry name" value="Cyt_P450_sf"/>
</dbReference>
<dbReference type="RefSeq" id="WP_243866260.1">
    <property type="nucleotide sequence ID" value="NZ_SOCP01000002.1"/>
</dbReference>
<dbReference type="SUPFAM" id="SSF48264">
    <property type="entry name" value="Cytochrome P450"/>
    <property type="match status" value="1"/>
</dbReference>
<reference evidence="3 4" key="1">
    <citation type="submission" date="2019-03" db="EMBL/GenBank/DDBJ databases">
        <title>Genomic Encyclopedia of Archaeal and Bacterial Type Strains, Phase II (KMG-II): from individual species to whole genera.</title>
        <authorList>
            <person name="Goeker M."/>
        </authorList>
    </citation>
    <scope>NUCLEOTIDE SEQUENCE [LARGE SCALE GENOMIC DNA]</scope>
    <source>
        <strain evidence="3 4">DSM 45499</strain>
    </source>
</reference>
<keyword evidence="2" id="KW-0408">Iron</keyword>
<dbReference type="Gene3D" id="1.10.630.10">
    <property type="entry name" value="Cytochrome P450"/>
    <property type="match status" value="1"/>
</dbReference>
<proteinExistence type="inferred from homology"/>
<evidence type="ECO:0000256" key="1">
    <source>
        <dbReference type="ARBA" id="ARBA00010617"/>
    </source>
</evidence>
<organism evidence="3 4">
    <name type="scientific">Actinophytocola oryzae</name>
    <dbReference type="NCBI Taxonomy" id="502181"/>
    <lineage>
        <taxon>Bacteria</taxon>
        <taxon>Bacillati</taxon>
        <taxon>Actinomycetota</taxon>
        <taxon>Actinomycetes</taxon>
        <taxon>Pseudonocardiales</taxon>
        <taxon>Pseudonocardiaceae</taxon>
    </lineage>
</organism>
<dbReference type="PANTHER" id="PTHR46696">
    <property type="entry name" value="P450, PUTATIVE (EUROFUNG)-RELATED"/>
    <property type="match status" value="1"/>
</dbReference>
<dbReference type="InterPro" id="IPR002397">
    <property type="entry name" value="Cyt_P450_B"/>
</dbReference>
<sequence>MPELRRVQEDPTLIPHLVNESLRWASPVKHFMRQAAEDYVLRGQRIRAGDRMMLLFQSANRDADVFDDPDSFRVDRQPDRHVAFGHGVHVCIGQYLAKQEMRLLFEELLPRIESIEITGERKVVLSNFVGGPKNLPVRLVLR</sequence>
<dbReference type="GO" id="GO:0005506">
    <property type="term" value="F:iron ion binding"/>
    <property type="evidence" value="ECO:0007669"/>
    <property type="project" value="InterPro"/>
</dbReference>
<keyword evidence="2" id="KW-0479">Metal-binding</keyword>
<dbReference type="PANTHER" id="PTHR46696:SF1">
    <property type="entry name" value="CYTOCHROME P450 YJIB-RELATED"/>
    <property type="match status" value="1"/>
</dbReference>
<evidence type="ECO:0000256" key="2">
    <source>
        <dbReference type="RuleBase" id="RU000461"/>
    </source>
</evidence>
<accession>A0A4R7W1Y7</accession>
<gene>
    <name evidence="3" type="ORF">CLV71_102653</name>
</gene>
<dbReference type="EMBL" id="SOCP01000002">
    <property type="protein sequence ID" value="TDV56586.1"/>
    <property type="molecule type" value="Genomic_DNA"/>
</dbReference>
<keyword evidence="2" id="KW-0349">Heme</keyword>
<keyword evidence="4" id="KW-1185">Reference proteome</keyword>
<evidence type="ECO:0000313" key="3">
    <source>
        <dbReference type="EMBL" id="TDV56586.1"/>
    </source>
</evidence>
<comment type="caution">
    <text evidence="3">The sequence shown here is derived from an EMBL/GenBank/DDBJ whole genome shotgun (WGS) entry which is preliminary data.</text>
</comment>
<keyword evidence="2" id="KW-0503">Monooxygenase</keyword>
<evidence type="ECO:0000313" key="4">
    <source>
        <dbReference type="Proteomes" id="UP000294927"/>
    </source>
</evidence>
<protein>
    <submittedName>
        <fullName evidence="3">Cytochrome P450</fullName>
    </submittedName>
</protein>
<dbReference type="Pfam" id="PF00067">
    <property type="entry name" value="p450"/>
    <property type="match status" value="1"/>
</dbReference>
<dbReference type="InterPro" id="IPR001128">
    <property type="entry name" value="Cyt_P450"/>
</dbReference>
<dbReference type="PROSITE" id="PS00086">
    <property type="entry name" value="CYTOCHROME_P450"/>
    <property type="match status" value="1"/>
</dbReference>
<dbReference type="AlphaFoldDB" id="A0A4R7W1Y7"/>
<dbReference type="PRINTS" id="PR00359">
    <property type="entry name" value="BP450"/>
</dbReference>
<name>A0A4R7W1Y7_9PSEU</name>